<reference evidence="1 2" key="1">
    <citation type="submission" date="2022-08" db="EMBL/GenBank/DDBJ databases">
        <title>Paenibacillus endoradicis sp. nov., Paenibacillus radicibacter sp. nov and Paenibacillus pararadicis sp. nov., three cold-adapted plant growth-promoting bacteria isolated from root of Larix gmelinii in Great Khingan.</title>
        <authorList>
            <person name="Xue H."/>
        </authorList>
    </citation>
    <scope>NUCLEOTIDE SEQUENCE [LARGE SCALE GENOMIC DNA]</scope>
    <source>
        <strain evidence="1 2">N5-1-1-5</strain>
    </source>
</reference>
<dbReference type="EMBL" id="JANQBD010000003">
    <property type="protein sequence ID" value="MCR8630722.1"/>
    <property type="molecule type" value="Genomic_DNA"/>
</dbReference>
<proteinExistence type="predicted"/>
<name>A0ABT1YC10_9BACL</name>
<keyword evidence="2" id="KW-1185">Reference proteome</keyword>
<dbReference type="RefSeq" id="WP_258212333.1">
    <property type="nucleotide sequence ID" value="NZ_JANQBD010000003.1"/>
</dbReference>
<protein>
    <recommendedName>
        <fullName evidence="3">Hsp20/alpha crystallin family protein</fullName>
    </recommendedName>
</protein>
<gene>
    <name evidence="1" type="ORF">NV381_05855</name>
</gene>
<evidence type="ECO:0008006" key="3">
    <source>
        <dbReference type="Google" id="ProtNLM"/>
    </source>
</evidence>
<sequence length="153" mass="17772">MMADKGNNNKPSQWHEIETLLGSKLPALPTSKQMDLLKDTSWIEGYVQNILEKTMPKQEVKKSVRSKAEVFETHYHVIVKTPISYENNPAVKVRTDLIKIEEMLDNKKHQLIRLPCLVIPSTARATYKEGILQIKIRKKKLNKAYREVSIRYI</sequence>
<dbReference type="SUPFAM" id="SSF49764">
    <property type="entry name" value="HSP20-like chaperones"/>
    <property type="match status" value="1"/>
</dbReference>
<evidence type="ECO:0000313" key="2">
    <source>
        <dbReference type="Proteomes" id="UP001300012"/>
    </source>
</evidence>
<evidence type="ECO:0000313" key="1">
    <source>
        <dbReference type="EMBL" id="MCR8630722.1"/>
    </source>
</evidence>
<accession>A0ABT1YC10</accession>
<dbReference type="Proteomes" id="UP001300012">
    <property type="component" value="Unassembled WGS sequence"/>
</dbReference>
<dbReference type="InterPro" id="IPR008978">
    <property type="entry name" value="HSP20-like_chaperone"/>
</dbReference>
<organism evidence="1 2">
    <name type="scientific">Paenibacillus radicis</name>
    <name type="common">ex Xue et al. 2023</name>
    <dbReference type="NCBI Taxonomy" id="2972489"/>
    <lineage>
        <taxon>Bacteria</taxon>
        <taxon>Bacillati</taxon>
        <taxon>Bacillota</taxon>
        <taxon>Bacilli</taxon>
        <taxon>Bacillales</taxon>
        <taxon>Paenibacillaceae</taxon>
        <taxon>Paenibacillus</taxon>
    </lineage>
</organism>
<comment type="caution">
    <text evidence="1">The sequence shown here is derived from an EMBL/GenBank/DDBJ whole genome shotgun (WGS) entry which is preliminary data.</text>
</comment>